<name>A0A6C0JZL0_9ZZZZ</name>
<proteinExistence type="predicted"/>
<sequence length="111" mass="13495">MSMQFFQQYCVRPKPIIRCKTTTSIVHRRLEQFFARHVKYDYSDNGYTYIVTRIKRPETEEEYMEITYTQFSSIYESPSKEIAIRTPSKLICITDSFSEKENYRYQYSVHQ</sequence>
<evidence type="ECO:0000313" key="1">
    <source>
        <dbReference type="EMBL" id="QHU10331.1"/>
    </source>
</evidence>
<dbReference type="EMBL" id="MN740753">
    <property type="protein sequence ID" value="QHU10331.1"/>
    <property type="molecule type" value="Genomic_DNA"/>
</dbReference>
<dbReference type="AlphaFoldDB" id="A0A6C0JZL0"/>
<protein>
    <submittedName>
        <fullName evidence="1">Uncharacterized protein</fullName>
    </submittedName>
</protein>
<accession>A0A6C0JZL0</accession>
<reference evidence="1" key="1">
    <citation type="journal article" date="2020" name="Nature">
        <title>Giant virus diversity and host interactions through global metagenomics.</title>
        <authorList>
            <person name="Schulz F."/>
            <person name="Roux S."/>
            <person name="Paez-Espino D."/>
            <person name="Jungbluth S."/>
            <person name="Walsh D.A."/>
            <person name="Denef V.J."/>
            <person name="McMahon K.D."/>
            <person name="Konstantinidis K.T."/>
            <person name="Eloe-Fadrosh E.A."/>
            <person name="Kyrpides N.C."/>
            <person name="Woyke T."/>
        </authorList>
    </citation>
    <scope>NUCLEOTIDE SEQUENCE</scope>
    <source>
        <strain evidence="1">GVMAG-S-1101164-67</strain>
    </source>
</reference>
<organism evidence="1">
    <name type="scientific">viral metagenome</name>
    <dbReference type="NCBI Taxonomy" id="1070528"/>
    <lineage>
        <taxon>unclassified sequences</taxon>
        <taxon>metagenomes</taxon>
        <taxon>organismal metagenomes</taxon>
    </lineage>
</organism>